<dbReference type="EC" id="2.4.-.-" evidence="10"/>
<organism evidence="10 11">
    <name type="scientific">Dyella halodurans</name>
    <dbReference type="NCBI Taxonomy" id="1920171"/>
    <lineage>
        <taxon>Bacteria</taxon>
        <taxon>Pseudomonadati</taxon>
        <taxon>Pseudomonadota</taxon>
        <taxon>Gammaproteobacteria</taxon>
        <taxon>Lysobacterales</taxon>
        <taxon>Rhodanobacteraceae</taxon>
        <taxon>Dyella</taxon>
    </lineage>
</organism>
<feature type="transmembrane region" description="Helical" evidence="8">
    <location>
        <begin position="158"/>
        <end position="188"/>
    </location>
</feature>
<gene>
    <name evidence="10" type="ORF">ACFO5W_07515</name>
</gene>
<name>A0ABV9C1C4_9GAMM</name>
<feature type="transmembrane region" description="Helical" evidence="8">
    <location>
        <begin position="200"/>
        <end position="217"/>
    </location>
</feature>
<evidence type="ECO:0000256" key="5">
    <source>
        <dbReference type="ARBA" id="ARBA00022692"/>
    </source>
</evidence>
<dbReference type="RefSeq" id="WP_266151235.1">
    <property type="nucleotide sequence ID" value="NZ_CP064028.1"/>
</dbReference>
<dbReference type="InterPro" id="IPR050297">
    <property type="entry name" value="LipidA_mod_glycosyltrf_83"/>
</dbReference>
<evidence type="ECO:0000256" key="4">
    <source>
        <dbReference type="ARBA" id="ARBA00022679"/>
    </source>
</evidence>
<feature type="transmembrane region" description="Helical" evidence="8">
    <location>
        <begin position="307"/>
        <end position="326"/>
    </location>
</feature>
<dbReference type="PANTHER" id="PTHR33908:SF11">
    <property type="entry name" value="MEMBRANE PROTEIN"/>
    <property type="match status" value="1"/>
</dbReference>
<evidence type="ECO:0000313" key="10">
    <source>
        <dbReference type="EMBL" id="MFC4526485.1"/>
    </source>
</evidence>
<evidence type="ECO:0000256" key="6">
    <source>
        <dbReference type="ARBA" id="ARBA00022989"/>
    </source>
</evidence>
<dbReference type="GO" id="GO:0016757">
    <property type="term" value="F:glycosyltransferase activity"/>
    <property type="evidence" value="ECO:0007669"/>
    <property type="project" value="UniProtKB-KW"/>
</dbReference>
<dbReference type="Proteomes" id="UP001595961">
    <property type="component" value="Unassembled WGS sequence"/>
</dbReference>
<feature type="transmembrane region" description="Helical" evidence="8">
    <location>
        <begin position="12"/>
        <end position="36"/>
    </location>
</feature>
<accession>A0ABV9C1C4</accession>
<protein>
    <submittedName>
        <fullName evidence="10">ArnT family glycosyltransferase</fullName>
        <ecNumber evidence="10">2.4.-.-</ecNumber>
    </submittedName>
</protein>
<evidence type="ECO:0000259" key="9">
    <source>
        <dbReference type="Pfam" id="PF13231"/>
    </source>
</evidence>
<keyword evidence="2" id="KW-1003">Cell membrane</keyword>
<comment type="subcellular location">
    <subcellularLocation>
        <location evidence="1">Cell membrane</location>
        <topology evidence="1">Multi-pass membrane protein</topology>
    </subcellularLocation>
</comment>
<feature type="transmembrane region" description="Helical" evidence="8">
    <location>
        <begin position="338"/>
        <end position="358"/>
    </location>
</feature>
<evidence type="ECO:0000256" key="8">
    <source>
        <dbReference type="SAM" id="Phobius"/>
    </source>
</evidence>
<keyword evidence="4 10" id="KW-0808">Transferase</keyword>
<feature type="transmembrane region" description="Helical" evidence="8">
    <location>
        <begin position="83"/>
        <end position="104"/>
    </location>
</feature>
<dbReference type="Pfam" id="PF13231">
    <property type="entry name" value="PMT_2"/>
    <property type="match status" value="1"/>
</dbReference>
<keyword evidence="7 8" id="KW-0472">Membrane</keyword>
<evidence type="ECO:0000256" key="2">
    <source>
        <dbReference type="ARBA" id="ARBA00022475"/>
    </source>
</evidence>
<keyword evidence="6 8" id="KW-1133">Transmembrane helix</keyword>
<keyword evidence="11" id="KW-1185">Reference proteome</keyword>
<keyword evidence="5 8" id="KW-0812">Transmembrane</keyword>
<dbReference type="EMBL" id="JBHSGA010000013">
    <property type="protein sequence ID" value="MFC4526485.1"/>
    <property type="molecule type" value="Genomic_DNA"/>
</dbReference>
<dbReference type="InterPro" id="IPR038731">
    <property type="entry name" value="RgtA/B/C-like"/>
</dbReference>
<feature type="transmembrane region" description="Helical" evidence="8">
    <location>
        <begin position="250"/>
        <end position="270"/>
    </location>
</feature>
<evidence type="ECO:0000256" key="7">
    <source>
        <dbReference type="ARBA" id="ARBA00023136"/>
    </source>
</evidence>
<feature type="transmembrane region" description="Helical" evidence="8">
    <location>
        <begin position="116"/>
        <end position="146"/>
    </location>
</feature>
<evidence type="ECO:0000313" key="11">
    <source>
        <dbReference type="Proteomes" id="UP001595961"/>
    </source>
</evidence>
<evidence type="ECO:0000256" key="1">
    <source>
        <dbReference type="ARBA" id="ARBA00004651"/>
    </source>
</evidence>
<keyword evidence="3 10" id="KW-0328">Glycosyltransferase</keyword>
<evidence type="ECO:0000256" key="3">
    <source>
        <dbReference type="ARBA" id="ARBA00022676"/>
    </source>
</evidence>
<reference evidence="11" key="1">
    <citation type="journal article" date="2019" name="Int. J. Syst. Evol. Microbiol.">
        <title>The Global Catalogue of Microorganisms (GCM) 10K type strain sequencing project: providing services to taxonomists for standard genome sequencing and annotation.</title>
        <authorList>
            <consortium name="The Broad Institute Genomics Platform"/>
            <consortium name="The Broad Institute Genome Sequencing Center for Infectious Disease"/>
            <person name="Wu L."/>
            <person name="Ma J."/>
        </authorList>
    </citation>
    <scope>NUCLEOTIDE SEQUENCE [LARGE SCALE GENOMIC DNA]</scope>
    <source>
        <strain evidence="11">CCM 4481</strain>
    </source>
</reference>
<proteinExistence type="predicted"/>
<feature type="transmembrane region" description="Helical" evidence="8">
    <location>
        <begin position="282"/>
        <end position="301"/>
    </location>
</feature>
<feature type="domain" description="Glycosyltransferase RgtA/B/C/D-like" evidence="9">
    <location>
        <begin position="59"/>
        <end position="217"/>
    </location>
</feature>
<dbReference type="PANTHER" id="PTHR33908">
    <property type="entry name" value="MANNOSYLTRANSFERASE YKCB-RELATED"/>
    <property type="match status" value="1"/>
</dbReference>
<comment type="caution">
    <text evidence="10">The sequence shown here is derived from an EMBL/GenBank/DDBJ whole genome shotgun (WGS) entry which is preliminary data.</text>
</comment>
<sequence length="531" mass="59153">MRDGSSVAVDLARWRGAFVIGFLALFLIKLMLAVTLSPFGDEAFYWQESRHLAWGYSDLPPLTAWLIRFGEAVAGHGLLGMRWPFLLIGSALPWLVWAFARYVFDERAGWQAGLLCLALPLAGSLGVLALPDVPLTVATMLALLALVRAMDDDRLHDWWLLGVALAIAWLTHYRAAMPMLAGLLFCVLTARGRRQWRRGGFWLALGVAALGLLPLLISNWQQHGAGLAFQLLERHPWTFHADALVQPLEQAIACTPLLYALLLWAVWQCWKRNRQEGAPWDVIATVSLSFIVLYFVLGLFADDRRFRAHWPLAGYLPLLAALPVLLRHEVLARRRSWLVVTFGLAVLGQLGGLFYLGLAASPEGARVLAGVKAFPASFVGWRESGDAAGELLSQHPAVLVADHAGMAVEIAFRLGDRVPVYTLDSPLNVKHGRAPQLAIWQRDETALRNAHAGEPMLLVVDEAALLVHERPAWLRTLCSRIDEPRLLRRLDLFDGRRRFAFYLGRVPTAVPVLAQSDDQCSIWQFAHKAER</sequence>